<evidence type="ECO:0000313" key="3">
    <source>
        <dbReference type="Proteomes" id="UP000499080"/>
    </source>
</evidence>
<reference evidence="2 3" key="1">
    <citation type="journal article" date="2019" name="Sci. Rep.">
        <title>Orb-weaving spider Araneus ventricosus genome elucidates the spidroin gene catalogue.</title>
        <authorList>
            <person name="Kono N."/>
            <person name="Nakamura H."/>
            <person name="Ohtoshi R."/>
            <person name="Moran D.A.P."/>
            <person name="Shinohara A."/>
            <person name="Yoshida Y."/>
            <person name="Fujiwara M."/>
            <person name="Mori M."/>
            <person name="Tomita M."/>
            <person name="Arakawa K."/>
        </authorList>
    </citation>
    <scope>NUCLEOTIDE SEQUENCE [LARGE SCALE GENOMIC DNA]</scope>
</reference>
<gene>
    <name evidence="2" type="ORF">AVEN_181689_1</name>
</gene>
<organism evidence="2 3">
    <name type="scientific">Araneus ventricosus</name>
    <name type="common">Orbweaver spider</name>
    <name type="synonym">Epeira ventricosa</name>
    <dbReference type="NCBI Taxonomy" id="182803"/>
    <lineage>
        <taxon>Eukaryota</taxon>
        <taxon>Metazoa</taxon>
        <taxon>Ecdysozoa</taxon>
        <taxon>Arthropoda</taxon>
        <taxon>Chelicerata</taxon>
        <taxon>Arachnida</taxon>
        <taxon>Araneae</taxon>
        <taxon>Araneomorphae</taxon>
        <taxon>Entelegynae</taxon>
        <taxon>Araneoidea</taxon>
        <taxon>Araneidae</taxon>
        <taxon>Araneus</taxon>
    </lineage>
</organism>
<sequence length="110" mass="12585">MQISSPPLLLILLLRLLLPSPLEPELLPSPISSMNISLKYCVQFPSYRIHEKATHHKLPLHTKYFRRMSALISAMGAKGRFQMAWINGNSNWLDIQLSSPRHANSNQFPH</sequence>
<comment type="caution">
    <text evidence="2">The sequence shown here is derived from an EMBL/GenBank/DDBJ whole genome shotgun (WGS) entry which is preliminary data.</text>
</comment>
<protein>
    <submittedName>
        <fullName evidence="2">Uncharacterized protein</fullName>
    </submittedName>
</protein>
<dbReference type="AlphaFoldDB" id="A0A4Y2MPV0"/>
<name>A0A4Y2MPV0_ARAVE</name>
<keyword evidence="1" id="KW-0732">Signal</keyword>
<evidence type="ECO:0000313" key="2">
    <source>
        <dbReference type="EMBL" id="GBN28354.1"/>
    </source>
</evidence>
<dbReference type="EMBL" id="BGPR01007631">
    <property type="protein sequence ID" value="GBN28354.1"/>
    <property type="molecule type" value="Genomic_DNA"/>
</dbReference>
<feature type="signal peptide" evidence="1">
    <location>
        <begin position="1"/>
        <end position="24"/>
    </location>
</feature>
<accession>A0A4Y2MPV0</accession>
<proteinExistence type="predicted"/>
<dbReference type="Proteomes" id="UP000499080">
    <property type="component" value="Unassembled WGS sequence"/>
</dbReference>
<keyword evidence="3" id="KW-1185">Reference proteome</keyword>
<evidence type="ECO:0000256" key="1">
    <source>
        <dbReference type="SAM" id="SignalP"/>
    </source>
</evidence>
<feature type="chain" id="PRO_5021278055" evidence="1">
    <location>
        <begin position="25"/>
        <end position="110"/>
    </location>
</feature>